<gene>
    <name evidence="6" type="primary">mreB</name>
    <name evidence="7" type="ORF">I6U51_21215</name>
</gene>
<evidence type="ECO:0000256" key="6">
    <source>
        <dbReference type="HAMAP-Rule" id="MF_02207"/>
    </source>
</evidence>
<accession>A0A934I1P1</accession>
<keyword evidence="4 6" id="KW-0133">Cell shape</keyword>
<comment type="caution">
    <text evidence="7">The sequence shown here is derived from an EMBL/GenBank/DDBJ whole genome shotgun (WGS) entry which is preliminary data.</text>
</comment>
<organism evidence="7 8">
    <name type="scientific">Clostridium aciditolerans</name>
    <dbReference type="NCBI Taxonomy" id="339861"/>
    <lineage>
        <taxon>Bacteria</taxon>
        <taxon>Bacillati</taxon>
        <taxon>Bacillota</taxon>
        <taxon>Clostridia</taxon>
        <taxon>Eubacteriales</taxon>
        <taxon>Clostridiaceae</taxon>
        <taxon>Clostridium</taxon>
    </lineage>
</organism>
<dbReference type="AlphaFoldDB" id="A0A934I1P1"/>
<keyword evidence="3 6" id="KW-0067">ATP-binding</keyword>
<keyword evidence="2 6" id="KW-0547">Nucleotide-binding</keyword>
<dbReference type="InterPro" id="IPR056546">
    <property type="entry name" value="MreB_MamK-like"/>
</dbReference>
<dbReference type="GO" id="GO:0005524">
    <property type="term" value="F:ATP binding"/>
    <property type="evidence" value="ECO:0007669"/>
    <property type="project" value="UniProtKB-KW"/>
</dbReference>
<evidence type="ECO:0000256" key="4">
    <source>
        <dbReference type="ARBA" id="ARBA00022960"/>
    </source>
</evidence>
<evidence type="ECO:0000256" key="5">
    <source>
        <dbReference type="ARBA" id="ARBA00023458"/>
    </source>
</evidence>
<evidence type="ECO:0000313" key="7">
    <source>
        <dbReference type="EMBL" id="MBI6875197.1"/>
    </source>
</evidence>
<feature type="binding site" evidence="6">
    <location>
        <begin position="290"/>
        <end position="293"/>
    </location>
    <ligand>
        <name>ATP</name>
        <dbReference type="ChEBI" id="CHEBI:30616"/>
    </ligand>
</feature>
<dbReference type="PANTHER" id="PTHR42749:SF1">
    <property type="entry name" value="CELL SHAPE-DETERMINING PROTEIN MREB"/>
    <property type="match status" value="1"/>
</dbReference>
<dbReference type="EMBL" id="JAEEGB010000039">
    <property type="protein sequence ID" value="MBI6875197.1"/>
    <property type="molecule type" value="Genomic_DNA"/>
</dbReference>
<dbReference type="GO" id="GO:0005737">
    <property type="term" value="C:cytoplasm"/>
    <property type="evidence" value="ECO:0007669"/>
    <property type="project" value="UniProtKB-SubCell"/>
</dbReference>
<dbReference type="Gene3D" id="3.30.420.40">
    <property type="match status" value="2"/>
</dbReference>
<dbReference type="CDD" id="cd10225">
    <property type="entry name" value="ASKHA_NBD_MreB-like"/>
    <property type="match status" value="1"/>
</dbReference>
<dbReference type="Proteomes" id="UP000622687">
    <property type="component" value="Unassembled WGS sequence"/>
</dbReference>
<dbReference type="RefSeq" id="WP_211144557.1">
    <property type="nucleotide sequence ID" value="NZ_JAEEGB010000039.1"/>
</dbReference>
<keyword evidence="8" id="KW-1185">Reference proteome</keyword>
<evidence type="ECO:0000313" key="8">
    <source>
        <dbReference type="Proteomes" id="UP000622687"/>
    </source>
</evidence>
<feature type="binding site" evidence="6">
    <location>
        <begin position="208"/>
        <end position="211"/>
    </location>
    <ligand>
        <name>ATP</name>
        <dbReference type="ChEBI" id="CHEBI:30616"/>
    </ligand>
</feature>
<comment type="function">
    <text evidence="6">Forms membrane-associated dynamic filaments that are essential for cell shape determination. Acts by regulating cell wall synthesis and cell elongation, and thus cell shape. A feedback loop between cell geometry and MreB localization may maintain elongated cell shape by targeting cell wall growth to regions of negative cell wall curvature.</text>
</comment>
<dbReference type="NCBIfam" id="TIGR00904">
    <property type="entry name" value="mreB"/>
    <property type="match status" value="1"/>
</dbReference>
<name>A0A934I1P1_9CLOT</name>
<evidence type="ECO:0000256" key="1">
    <source>
        <dbReference type="ARBA" id="ARBA00022490"/>
    </source>
</evidence>
<dbReference type="InterPro" id="IPR043129">
    <property type="entry name" value="ATPase_NBD"/>
</dbReference>
<protein>
    <recommendedName>
        <fullName evidence="6">Cell shape-determining protein MreB</fullName>
    </recommendedName>
</protein>
<sequence>MGFFVTSRDIGIDLGTSNTLVYAKGKGILLREPSVVAINTTNRQVLAVGLEAKNMIGRTPENIATIRPLRDGVIANFDIAQQMLKKFIEKASGKGAFKNSRIVICHPSEVTEVEKRSINEAASQVGARKIMLIEEPVAAAIGAGLPVDEPVGSMIIDIGGGTTEVAVVSLGGIVTSNTVKVAGDELDDTIINYIKREFNVMIGERTAEDVKIELGSAYEDEDEVEKDMQIRGQDLMTGLPKVITITESQIREALKEPVALVIEAIKATLEQTPPELAADIMDKGIVLSGGGALLKGLDKLIHSEIHIPTCIAENPLECVVLGAGKCLDMIDKV</sequence>
<dbReference type="SUPFAM" id="SSF53067">
    <property type="entry name" value="Actin-like ATPase domain"/>
    <property type="match status" value="2"/>
</dbReference>
<comment type="subunit">
    <text evidence="6">Forms polymers.</text>
</comment>
<proteinExistence type="inferred from homology"/>
<dbReference type="GO" id="GO:0000902">
    <property type="term" value="P:cell morphogenesis"/>
    <property type="evidence" value="ECO:0007669"/>
    <property type="project" value="InterPro"/>
</dbReference>
<reference evidence="7" key="1">
    <citation type="submission" date="2020-12" db="EMBL/GenBank/DDBJ databases">
        <title>Clostridium thailandense sp. nov., a novel acetogenic bacterium isolated from peat land soil in Thailand.</title>
        <authorList>
            <person name="Chaikitkaew S."/>
            <person name="Birkeland N.K."/>
        </authorList>
    </citation>
    <scope>NUCLEOTIDE SEQUENCE</scope>
    <source>
        <strain evidence="7">DSM 17425</strain>
    </source>
</reference>
<comment type="subcellular location">
    <subcellularLocation>
        <location evidence="6">Cytoplasm</location>
    </subcellularLocation>
    <text evidence="6">Membrane-associated.</text>
</comment>
<dbReference type="InterPro" id="IPR004753">
    <property type="entry name" value="MreB"/>
</dbReference>
<dbReference type="PANTHER" id="PTHR42749">
    <property type="entry name" value="CELL SHAPE-DETERMINING PROTEIN MREB"/>
    <property type="match status" value="1"/>
</dbReference>
<comment type="caution">
    <text evidence="6">Lacks conserved residue(s) required for the propagation of feature annotation.</text>
</comment>
<feature type="binding site" evidence="6">
    <location>
        <begin position="160"/>
        <end position="162"/>
    </location>
    <ligand>
        <name>ATP</name>
        <dbReference type="ChEBI" id="CHEBI:30616"/>
    </ligand>
</feature>
<dbReference type="NCBIfam" id="NF010539">
    <property type="entry name" value="PRK13927.1"/>
    <property type="match status" value="1"/>
</dbReference>
<dbReference type="PRINTS" id="PR01652">
    <property type="entry name" value="SHAPEPROTEIN"/>
</dbReference>
<dbReference type="GO" id="GO:0008360">
    <property type="term" value="P:regulation of cell shape"/>
    <property type="evidence" value="ECO:0007669"/>
    <property type="project" value="UniProtKB-UniRule"/>
</dbReference>
<keyword evidence="1 6" id="KW-0963">Cytoplasm</keyword>
<dbReference type="Pfam" id="PF06723">
    <property type="entry name" value="MreB_Mbl"/>
    <property type="match status" value="1"/>
</dbReference>
<comment type="similarity">
    <text evidence="5 6">Belongs to the FtsA/MreB family.</text>
</comment>
<evidence type="ECO:0000256" key="3">
    <source>
        <dbReference type="ARBA" id="ARBA00022840"/>
    </source>
</evidence>
<evidence type="ECO:0000256" key="2">
    <source>
        <dbReference type="ARBA" id="ARBA00022741"/>
    </source>
</evidence>
<dbReference type="HAMAP" id="MF_02207">
    <property type="entry name" value="MreB"/>
    <property type="match status" value="1"/>
</dbReference>